<dbReference type="InterPro" id="IPR029058">
    <property type="entry name" value="AB_hydrolase_fold"/>
</dbReference>
<evidence type="ECO:0000259" key="2">
    <source>
        <dbReference type="Pfam" id="PF12697"/>
    </source>
</evidence>
<protein>
    <submittedName>
        <fullName evidence="3">Alpha/beta hydrolase</fullName>
    </submittedName>
</protein>
<dbReference type="RefSeq" id="WP_146884149.1">
    <property type="nucleotide sequence ID" value="NZ_BJXB01000007.1"/>
</dbReference>
<evidence type="ECO:0000313" key="4">
    <source>
        <dbReference type="Proteomes" id="UP000321306"/>
    </source>
</evidence>
<proteinExistence type="predicted"/>
<keyword evidence="4" id="KW-1185">Reference proteome</keyword>
<dbReference type="SUPFAM" id="SSF53474">
    <property type="entry name" value="alpha/beta-Hydrolases"/>
    <property type="match status" value="1"/>
</dbReference>
<feature type="signal peptide" evidence="1">
    <location>
        <begin position="1"/>
        <end position="20"/>
    </location>
</feature>
<dbReference type="Proteomes" id="UP000321306">
    <property type="component" value="Unassembled WGS sequence"/>
</dbReference>
<dbReference type="Pfam" id="PF12697">
    <property type="entry name" value="Abhydrolase_6"/>
    <property type="match status" value="1"/>
</dbReference>
<keyword evidence="1" id="KW-0732">Signal</keyword>
<dbReference type="InterPro" id="IPR052897">
    <property type="entry name" value="Sec-Metab_Biosynth_Hydrolase"/>
</dbReference>
<accession>A0A511N0F2</accession>
<feature type="domain" description="AB hydrolase-1" evidence="2">
    <location>
        <begin position="30"/>
        <end position="249"/>
    </location>
</feature>
<name>A0A511N0F2_DEIC1</name>
<dbReference type="GO" id="GO:0016787">
    <property type="term" value="F:hydrolase activity"/>
    <property type="evidence" value="ECO:0007669"/>
    <property type="project" value="UniProtKB-KW"/>
</dbReference>
<dbReference type="PANTHER" id="PTHR37017:SF11">
    <property type="entry name" value="ESTERASE_LIPASE_THIOESTERASE DOMAIN-CONTAINING PROTEIN"/>
    <property type="match status" value="1"/>
</dbReference>
<dbReference type="PANTHER" id="PTHR37017">
    <property type="entry name" value="AB HYDROLASE-1 DOMAIN-CONTAINING PROTEIN-RELATED"/>
    <property type="match status" value="1"/>
</dbReference>
<dbReference type="OrthoDB" id="64996at2"/>
<feature type="chain" id="PRO_5021930389" evidence="1">
    <location>
        <begin position="21"/>
        <end position="262"/>
    </location>
</feature>
<gene>
    <name evidence="3" type="ORF">DC3_19670</name>
</gene>
<dbReference type="Gene3D" id="3.40.50.1820">
    <property type="entry name" value="alpha/beta hydrolase"/>
    <property type="match status" value="1"/>
</dbReference>
<organism evidence="3 4">
    <name type="scientific">Deinococcus cellulosilyticus (strain DSM 18568 / NBRC 106333 / KACC 11606 / 5516J-15)</name>
    <dbReference type="NCBI Taxonomy" id="1223518"/>
    <lineage>
        <taxon>Bacteria</taxon>
        <taxon>Thermotogati</taxon>
        <taxon>Deinococcota</taxon>
        <taxon>Deinococci</taxon>
        <taxon>Deinococcales</taxon>
        <taxon>Deinococcaceae</taxon>
        <taxon>Deinococcus</taxon>
    </lineage>
</organism>
<keyword evidence="3" id="KW-0378">Hydrolase</keyword>
<dbReference type="EMBL" id="BJXB01000007">
    <property type="protein sequence ID" value="GEM46332.1"/>
    <property type="molecule type" value="Genomic_DNA"/>
</dbReference>
<reference evidence="3 4" key="1">
    <citation type="submission" date="2019-07" db="EMBL/GenBank/DDBJ databases">
        <title>Whole genome shotgun sequence of Deinococcus cellulosilyticus NBRC 106333.</title>
        <authorList>
            <person name="Hosoyama A."/>
            <person name="Uohara A."/>
            <person name="Ohji S."/>
            <person name="Ichikawa N."/>
        </authorList>
    </citation>
    <scope>NUCLEOTIDE SEQUENCE [LARGE SCALE GENOMIC DNA]</scope>
    <source>
        <strain evidence="3 4">NBRC 106333</strain>
    </source>
</reference>
<dbReference type="InterPro" id="IPR000073">
    <property type="entry name" value="AB_hydrolase_1"/>
</dbReference>
<evidence type="ECO:0000313" key="3">
    <source>
        <dbReference type="EMBL" id="GEM46332.1"/>
    </source>
</evidence>
<dbReference type="AlphaFoldDB" id="A0A511N0F2"/>
<sequence>MKKVLSTLTALLALGAPALAENTSTTTPTVLLVHGAFADASSWSRVIEELHKAGIEAQAVANPLRGLQSDGDYVASLAQQIPGPVLLVGHSYGGPVITVAGSEADNVKGLVYVASFGLDRGQSIQDTLAGFKEPPLNSALQPLSYPNGAATATEFLIQKDRFHEVFSADLPHNVTDVLRVSQRPVAASAFGEKLQVEPAWKKLPSWFLVATADQAINPDAQRAAAQRIHATTIEVEASHAVAVSRPAEVTGLILQALKSLQP</sequence>
<evidence type="ECO:0000256" key="1">
    <source>
        <dbReference type="SAM" id="SignalP"/>
    </source>
</evidence>
<comment type="caution">
    <text evidence="3">The sequence shown here is derived from an EMBL/GenBank/DDBJ whole genome shotgun (WGS) entry which is preliminary data.</text>
</comment>